<reference evidence="2" key="1">
    <citation type="submission" date="2022-03" db="EMBL/GenBank/DDBJ databases">
        <authorList>
            <person name="Tunstrom K."/>
        </authorList>
    </citation>
    <scope>NUCLEOTIDE SEQUENCE</scope>
</reference>
<dbReference type="AlphaFoldDB" id="A0AAU9TNW8"/>
<protein>
    <submittedName>
        <fullName evidence="2">Uncharacterized protein</fullName>
    </submittedName>
</protein>
<sequence>MPICENETPQSIPENDEESLVSTPMPSPCMTFGDTVNECNYLSENSVILSDKTLRSSPLEFSKMSGSSTPHQRKKKSVYKKSNNKEQHY</sequence>
<evidence type="ECO:0000256" key="1">
    <source>
        <dbReference type="SAM" id="MobiDB-lite"/>
    </source>
</evidence>
<name>A0AAU9TNW8_EUPED</name>
<feature type="region of interest" description="Disordered" evidence="1">
    <location>
        <begin position="1"/>
        <end position="26"/>
    </location>
</feature>
<accession>A0AAU9TNW8</accession>
<gene>
    <name evidence="2" type="ORF">EEDITHA_LOCUS4977</name>
</gene>
<evidence type="ECO:0000313" key="2">
    <source>
        <dbReference type="EMBL" id="CAH2088861.1"/>
    </source>
</evidence>
<comment type="caution">
    <text evidence="2">The sequence shown here is derived from an EMBL/GenBank/DDBJ whole genome shotgun (WGS) entry which is preliminary data.</text>
</comment>
<feature type="region of interest" description="Disordered" evidence="1">
    <location>
        <begin position="59"/>
        <end position="89"/>
    </location>
</feature>
<evidence type="ECO:0000313" key="3">
    <source>
        <dbReference type="Proteomes" id="UP001153954"/>
    </source>
</evidence>
<proteinExistence type="predicted"/>
<keyword evidence="3" id="KW-1185">Reference proteome</keyword>
<dbReference type="Proteomes" id="UP001153954">
    <property type="component" value="Unassembled WGS sequence"/>
</dbReference>
<organism evidence="2 3">
    <name type="scientific">Euphydryas editha</name>
    <name type="common">Edith's checkerspot</name>
    <dbReference type="NCBI Taxonomy" id="104508"/>
    <lineage>
        <taxon>Eukaryota</taxon>
        <taxon>Metazoa</taxon>
        <taxon>Ecdysozoa</taxon>
        <taxon>Arthropoda</taxon>
        <taxon>Hexapoda</taxon>
        <taxon>Insecta</taxon>
        <taxon>Pterygota</taxon>
        <taxon>Neoptera</taxon>
        <taxon>Endopterygota</taxon>
        <taxon>Lepidoptera</taxon>
        <taxon>Glossata</taxon>
        <taxon>Ditrysia</taxon>
        <taxon>Papilionoidea</taxon>
        <taxon>Nymphalidae</taxon>
        <taxon>Nymphalinae</taxon>
        <taxon>Euphydryas</taxon>
    </lineage>
</organism>
<dbReference type="EMBL" id="CAKOGL010000007">
    <property type="protein sequence ID" value="CAH2088861.1"/>
    <property type="molecule type" value="Genomic_DNA"/>
</dbReference>